<evidence type="ECO:0000313" key="1">
    <source>
        <dbReference type="EMBL" id="MCP2358490.1"/>
    </source>
</evidence>
<reference evidence="1" key="1">
    <citation type="submission" date="2022-06" db="EMBL/GenBank/DDBJ databases">
        <title>Sequencing the genomes of 1000 actinobacteria strains.</title>
        <authorList>
            <person name="Klenk H.-P."/>
        </authorList>
    </citation>
    <scope>NUCLEOTIDE SEQUENCE</scope>
    <source>
        <strain evidence="1">DSM 46694</strain>
    </source>
</reference>
<organism evidence="1 2">
    <name type="scientific">Nonomuraea thailandensis</name>
    <dbReference type="NCBI Taxonomy" id="1188745"/>
    <lineage>
        <taxon>Bacteria</taxon>
        <taxon>Bacillati</taxon>
        <taxon>Actinomycetota</taxon>
        <taxon>Actinomycetes</taxon>
        <taxon>Streptosporangiales</taxon>
        <taxon>Streptosporangiaceae</taxon>
        <taxon>Nonomuraea</taxon>
    </lineage>
</organism>
<evidence type="ECO:0000313" key="2">
    <source>
        <dbReference type="Proteomes" id="UP001139648"/>
    </source>
</evidence>
<protein>
    <submittedName>
        <fullName evidence="1">Uncharacterized protein</fullName>
    </submittedName>
</protein>
<dbReference type="Proteomes" id="UP001139648">
    <property type="component" value="Unassembled WGS sequence"/>
</dbReference>
<gene>
    <name evidence="1" type="ORF">HD597_005510</name>
</gene>
<name>A0A9X2GIT3_9ACTN</name>
<dbReference type="RefSeq" id="WP_253745686.1">
    <property type="nucleotide sequence ID" value="NZ_BAABKA010000059.1"/>
</dbReference>
<keyword evidence="2" id="KW-1185">Reference proteome</keyword>
<sequence length="210" mass="22110">MKNTIAPLRQEPEPEVDRDKQVTLETWHSLDGKQTALDDGRGKLVIAPVGPGVTSADLGTAPVTPEEMISRIGASIDATPASAFDEAHVTRQERIFLTISSLLSGQPLAADARAALFRALPLIQGVAVKQGAVDAAGRHGVAFVYTGAYERSEIIVSAQDYRFLGTYGETVADRTFDLPGGATHTVKAGIPVAWTAQLAAKVVGKPGARP</sequence>
<accession>A0A9X2GIT3</accession>
<dbReference type="AlphaFoldDB" id="A0A9X2GIT3"/>
<proteinExistence type="predicted"/>
<dbReference type="EMBL" id="JAMZEB010000002">
    <property type="protein sequence ID" value="MCP2358490.1"/>
    <property type="molecule type" value="Genomic_DNA"/>
</dbReference>
<comment type="caution">
    <text evidence="1">The sequence shown here is derived from an EMBL/GenBank/DDBJ whole genome shotgun (WGS) entry which is preliminary data.</text>
</comment>